<dbReference type="Proteomes" id="UP000231474">
    <property type="component" value="Unassembled WGS sequence"/>
</dbReference>
<evidence type="ECO:0000313" key="3">
    <source>
        <dbReference type="Proteomes" id="UP000231474"/>
    </source>
</evidence>
<feature type="transmembrane region" description="Helical" evidence="1">
    <location>
        <begin position="403"/>
        <end position="421"/>
    </location>
</feature>
<proteinExistence type="predicted"/>
<comment type="caution">
    <text evidence="2">The sequence shown here is derived from an EMBL/GenBank/DDBJ whole genome shotgun (WGS) entry which is preliminary data.</text>
</comment>
<protein>
    <submittedName>
        <fullName evidence="2">Uncharacterized protein</fullName>
    </submittedName>
</protein>
<feature type="transmembrane region" description="Helical" evidence="1">
    <location>
        <begin position="427"/>
        <end position="449"/>
    </location>
</feature>
<keyword evidence="1" id="KW-0472">Membrane</keyword>
<accession>A0A2M8L433</accession>
<feature type="transmembrane region" description="Helical" evidence="1">
    <location>
        <begin position="309"/>
        <end position="330"/>
    </location>
</feature>
<keyword evidence="1" id="KW-1133">Transmembrane helix</keyword>
<feature type="transmembrane region" description="Helical" evidence="1">
    <location>
        <begin position="336"/>
        <end position="357"/>
    </location>
</feature>
<sequence length="526" mass="60963">MISLTQETQKLAEILAEPEKRQIQPGEEVITVSKTVSAAAVIYEAARNAVEFRAEHLIRRAAIERILKRRVLTNPPGTGIGEALVRELLWARYLENGTVPKRLVNQVQETVNKYLVLRQEVLKGKSAKERNTISDWLLGIASCEIEKKLVPAPHREALTSFVYQVLQRRISLPLEKDKKTHDIQVYIATQRGFVLSDEPIIRFHLFSSFFPEWIDLKSDEALKTSLRFAQTFQEIEKQLNYPLKDQLRRFVIKEVAPFNVIRDLAESNPQEFGRIISDPKVLEERCQKILAKRYQETGARLRRAAIRSIIYIFLTKMLLALLLEFPFDLFLGKPNYLALTINSLFPPALMFLVTASIRLPGEENTKKVIEKIKEYVYLEQPVKTTIEIVPPARGKILGSSFMAIYFLTYLLIFGGIIILLNKAHFNILSQAIFLFFLSLVSFFGYRVRLLTKNYEITEKEWVLTPIVDFLFLPILRLGQWLSRELAQINILIFIFDFVIEAPFKAFFDVIEQWIHFIQTKREEITT</sequence>
<organism evidence="2 3">
    <name type="scientific">Candidatus Shapirobacteria bacterium CG10_big_fil_rev_8_21_14_0_10_40_9</name>
    <dbReference type="NCBI Taxonomy" id="1974888"/>
    <lineage>
        <taxon>Bacteria</taxon>
        <taxon>Candidatus Shapironibacteriota</taxon>
    </lineage>
</organism>
<name>A0A2M8L433_9BACT</name>
<gene>
    <name evidence="2" type="ORF">COU95_01015</name>
</gene>
<keyword evidence="1" id="KW-0812">Transmembrane</keyword>
<dbReference type="EMBL" id="PFEK01000019">
    <property type="protein sequence ID" value="PJE67689.1"/>
    <property type="molecule type" value="Genomic_DNA"/>
</dbReference>
<evidence type="ECO:0000313" key="2">
    <source>
        <dbReference type="EMBL" id="PJE67689.1"/>
    </source>
</evidence>
<evidence type="ECO:0000256" key="1">
    <source>
        <dbReference type="SAM" id="Phobius"/>
    </source>
</evidence>
<reference evidence="3" key="1">
    <citation type="submission" date="2017-09" db="EMBL/GenBank/DDBJ databases">
        <title>Depth-based differentiation of microbial function through sediment-hosted aquifers and enrichment of novel symbionts in the deep terrestrial subsurface.</title>
        <authorList>
            <person name="Probst A.J."/>
            <person name="Ladd B."/>
            <person name="Jarett J.K."/>
            <person name="Geller-Mcgrath D.E."/>
            <person name="Sieber C.M.K."/>
            <person name="Emerson J.B."/>
            <person name="Anantharaman K."/>
            <person name="Thomas B.C."/>
            <person name="Malmstrom R."/>
            <person name="Stieglmeier M."/>
            <person name="Klingl A."/>
            <person name="Woyke T."/>
            <person name="Ryan C.M."/>
            <person name="Banfield J.F."/>
        </authorList>
    </citation>
    <scope>NUCLEOTIDE SEQUENCE [LARGE SCALE GENOMIC DNA]</scope>
</reference>
<dbReference type="AlphaFoldDB" id="A0A2M8L433"/>